<dbReference type="Pfam" id="PF00990">
    <property type="entry name" value="GGDEF"/>
    <property type="match status" value="1"/>
</dbReference>
<dbReference type="GO" id="GO:0052621">
    <property type="term" value="F:diguanylate cyclase activity"/>
    <property type="evidence" value="ECO:0007669"/>
    <property type="project" value="UniProtKB-EC"/>
</dbReference>
<gene>
    <name evidence="4" type="ORF">H4O21_07105</name>
</gene>
<dbReference type="EC" id="2.7.7.65" evidence="1"/>
<dbReference type="GO" id="GO:0005886">
    <property type="term" value="C:plasma membrane"/>
    <property type="evidence" value="ECO:0007669"/>
    <property type="project" value="TreeGrafter"/>
</dbReference>
<dbReference type="SMART" id="SM00267">
    <property type="entry name" value="GGDEF"/>
    <property type="match status" value="1"/>
</dbReference>
<evidence type="ECO:0000259" key="3">
    <source>
        <dbReference type="PROSITE" id="PS50887"/>
    </source>
</evidence>
<dbReference type="InterPro" id="IPR043128">
    <property type="entry name" value="Rev_trsase/Diguanyl_cyclase"/>
</dbReference>
<reference evidence="4 5" key="1">
    <citation type="submission" date="2020-08" db="EMBL/GenBank/DDBJ databases">
        <title>Oceanospirillum sp. nov. isolated from marine sediment.</title>
        <authorList>
            <person name="Ji X."/>
        </authorList>
    </citation>
    <scope>NUCLEOTIDE SEQUENCE [LARGE SCALE GENOMIC DNA]</scope>
    <source>
        <strain evidence="4 5">D5</strain>
    </source>
</reference>
<evidence type="ECO:0000256" key="2">
    <source>
        <dbReference type="ARBA" id="ARBA00034247"/>
    </source>
</evidence>
<dbReference type="EMBL" id="JACJFM010000006">
    <property type="protein sequence ID" value="MBB1486373.1"/>
    <property type="molecule type" value="Genomic_DNA"/>
</dbReference>
<proteinExistence type="predicted"/>
<evidence type="ECO:0000313" key="5">
    <source>
        <dbReference type="Proteomes" id="UP000565262"/>
    </source>
</evidence>
<organism evidence="4 5">
    <name type="scientific">Oceanospirillum sediminis</name>
    <dbReference type="NCBI Taxonomy" id="2760088"/>
    <lineage>
        <taxon>Bacteria</taxon>
        <taxon>Pseudomonadati</taxon>
        <taxon>Pseudomonadota</taxon>
        <taxon>Gammaproteobacteria</taxon>
        <taxon>Oceanospirillales</taxon>
        <taxon>Oceanospirillaceae</taxon>
        <taxon>Oceanospirillum</taxon>
    </lineage>
</organism>
<dbReference type="GO" id="GO:1902201">
    <property type="term" value="P:negative regulation of bacterial-type flagellum-dependent cell motility"/>
    <property type="evidence" value="ECO:0007669"/>
    <property type="project" value="TreeGrafter"/>
</dbReference>
<name>A0A839ILU1_9GAMM</name>
<dbReference type="Proteomes" id="UP000565262">
    <property type="component" value="Unassembled WGS sequence"/>
</dbReference>
<keyword evidence="5" id="KW-1185">Reference proteome</keyword>
<comment type="catalytic activity">
    <reaction evidence="2">
        <text>2 GTP = 3',3'-c-di-GMP + 2 diphosphate</text>
        <dbReference type="Rhea" id="RHEA:24898"/>
        <dbReference type="ChEBI" id="CHEBI:33019"/>
        <dbReference type="ChEBI" id="CHEBI:37565"/>
        <dbReference type="ChEBI" id="CHEBI:58805"/>
        <dbReference type="EC" id="2.7.7.65"/>
    </reaction>
</comment>
<accession>A0A839ILU1</accession>
<dbReference type="CDD" id="cd01949">
    <property type="entry name" value="GGDEF"/>
    <property type="match status" value="1"/>
</dbReference>
<dbReference type="RefSeq" id="WP_182808141.1">
    <property type="nucleotide sequence ID" value="NZ_JACJFM010000006.1"/>
</dbReference>
<evidence type="ECO:0000313" key="4">
    <source>
        <dbReference type="EMBL" id="MBB1486373.1"/>
    </source>
</evidence>
<dbReference type="InterPro" id="IPR050469">
    <property type="entry name" value="Diguanylate_Cyclase"/>
</dbReference>
<dbReference type="PANTHER" id="PTHR45138">
    <property type="entry name" value="REGULATORY COMPONENTS OF SENSORY TRANSDUCTION SYSTEM"/>
    <property type="match status" value="1"/>
</dbReference>
<dbReference type="InterPro" id="IPR000160">
    <property type="entry name" value="GGDEF_dom"/>
</dbReference>
<dbReference type="InterPro" id="IPR029787">
    <property type="entry name" value="Nucleotide_cyclase"/>
</dbReference>
<protein>
    <recommendedName>
        <fullName evidence="1">diguanylate cyclase</fullName>
        <ecNumber evidence="1">2.7.7.65</ecNumber>
    </recommendedName>
</protein>
<dbReference type="SUPFAM" id="SSF55073">
    <property type="entry name" value="Nucleotide cyclase"/>
    <property type="match status" value="1"/>
</dbReference>
<dbReference type="NCBIfam" id="TIGR00254">
    <property type="entry name" value="GGDEF"/>
    <property type="match status" value="1"/>
</dbReference>
<evidence type="ECO:0000256" key="1">
    <source>
        <dbReference type="ARBA" id="ARBA00012528"/>
    </source>
</evidence>
<comment type="caution">
    <text evidence="4">The sequence shown here is derived from an EMBL/GenBank/DDBJ whole genome shotgun (WGS) entry which is preliminary data.</text>
</comment>
<dbReference type="PROSITE" id="PS50887">
    <property type="entry name" value="GGDEF"/>
    <property type="match status" value="1"/>
</dbReference>
<dbReference type="GO" id="GO:0043709">
    <property type="term" value="P:cell adhesion involved in single-species biofilm formation"/>
    <property type="evidence" value="ECO:0007669"/>
    <property type="project" value="TreeGrafter"/>
</dbReference>
<sequence length="306" mass="34634">MKENSDMENSLLCHDRVVSLSRCADKNDADLLPNTGYRKESSEAACLNMMRCLSTTLSPESVLVQFELEMKRHFPICNVSFRNSKHILTNQRGVPGIFSMEIELIDDEHIYGCLMLEFEWVLSPVKKRLVNQLTQMLTFPLKNAVAFQEMKQLALTDSLTGLPNRNSFENAFQQLMARYQSKGIGKRFSLLILDLDDFKRINDKHGHQTGDLVLSCFADVLRSCCNKTAEAFRFGGDEFTVLVHAEGEDLPHLLSSRIRLAVANNSSLVQYGINCSIGYSSYQPGDSLYSLFERADNALLQIREGR</sequence>
<dbReference type="Gene3D" id="3.30.70.270">
    <property type="match status" value="1"/>
</dbReference>
<dbReference type="AlphaFoldDB" id="A0A839ILU1"/>
<feature type="domain" description="GGDEF" evidence="3">
    <location>
        <begin position="186"/>
        <end position="306"/>
    </location>
</feature>
<dbReference type="PANTHER" id="PTHR45138:SF9">
    <property type="entry name" value="DIGUANYLATE CYCLASE DGCM-RELATED"/>
    <property type="match status" value="1"/>
</dbReference>